<dbReference type="Gene3D" id="3.50.50.60">
    <property type="entry name" value="FAD/NAD(P)-binding domain"/>
    <property type="match status" value="1"/>
</dbReference>
<dbReference type="PANTHER" id="PTHR42923:SF47">
    <property type="entry name" value="BLR3003 PROTEIN"/>
    <property type="match status" value="1"/>
</dbReference>
<feature type="domain" description="Amine oxidase" evidence="1">
    <location>
        <begin position="8"/>
        <end position="393"/>
    </location>
</feature>
<sequence>MLVIGAGLAGLAAALRLLEAGHAVTVMEASPHLGGRCRSYVDPELGLIDNGTHALTAANPTALGFLDRLGVRDRWRPSDGGPLQLVDIEADRVFPLRAKLADFAALGLRPQHVIKLLGPDRPVASLFDPGSAVHRNLIEPLTVAALNTGTREASSRLLRRVFLEAWRGPSALIPLVAERGLGPDLVEPLADEIRRLGGAIATGARLRGLLREGDRVVALDRGEDALELGPSDRVILALPPPEAERLTDQNFGFGYSPIVNAHFALGGSALPLPRMIGVLGAATQWILLRDGLASVTVSAADDLAGMPAEEIAGRLWAEVKAALQLHGVAAPETPQAQRIVKERRATIRQTPGLRRPGTVTAWRNLFLAGDWTDTGLPATIEGALRSGVAAARHASRSLATS</sequence>
<dbReference type="InterPro" id="IPR002937">
    <property type="entry name" value="Amino_oxidase"/>
</dbReference>
<dbReference type="Pfam" id="PF01593">
    <property type="entry name" value="Amino_oxidase"/>
    <property type="match status" value="1"/>
</dbReference>
<proteinExistence type="predicted"/>
<dbReference type="PANTHER" id="PTHR42923">
    <property type="entry name" value="PROTOPORPHYRINOGEN OXIDASE"/>
    <property type="match status" value="1"/>
</dbReference>
<dbReference type="InterPro" id="IPR050464">
    <property type="entry name" value="Zeta_carotene_desat/Oxidored"/>
</dbReference>
<dbReference type="InterPro" id="IPR036188">
    <property type="entry name" value="FAD/NAD-bd_sf"/>
</dbReference>
<accession>A0A6J4LMA2</accession>
<protein>
    <submittedName>
        <fullName evidence="2">Squalene-associated FAD-dependent desaturase, HpnE</fullName>
    </submittedName>
</protein>
<dbReference type="GO" id="GO:0016491">
    <property type="term" value="F:oxidoreductase activity"/>
    <property type="evidence" value="ECO:0007669"/>
    <property type="project" value="InterPro"/>
</dbReference>
<reference evidence="2" key="1">
    <citation type="submission" date="2020-02" db="EMBL/GenBank/DDBJ databases">
        <authorList>
            <person name="Meier V. D."/>
        </authorList>
    </citation>
    <scope>NUCLEOTIDE SEQUENCE</scope>
    <source>
        <strain evidence="2">AVDCRST_MAG90</strain>
    </source>
</reference>
<dbReference type="AlphaFoldDB" id="A0A6J4LMA2"/>
<organism evidence="2">
    <name type="scientific">uncultured Microvirga sp</name>
    <dbReference type="NCBI Taxonomy" id="412392"/>
    <lineage>
        <taxon>Bacteria</taxon>
        <taxon>Pseudomonadati</taxon>
        <taxon>Pseudomonadota</taxon>
        <taxon>Alphaproteobacteria</taxon>
        <taxon>Hyphomicrobiales</taxon>
        <taxon>Methylobacteriaceae</taxon>
        <taxon>Microvirga</taxon>
        <taxon>environmental samples</taxon>
    </lineage>
</organism>
<name>A0A6J4LMA2_9HYPH</name>
<gene>
    <name evidence="2" type="ORF">AVDCRST_MAG90-1804</name>
</gene>
<dbReference type="EMBL" id="CADCUC010000346">
    <property type="protein sequence ID" value="CAA9336621.1"/>
    <property type="molecule type" value="Genomic_DNA"/>
</dbReference>
<dbReference type="InterPro" id="IPR017830">
    <property type="entry name" value="SQase_HpnE"/>
</dbReference>
<evidence type="ECO:0000313" key="2">
    <source>
        <dbReference type="EMBL" id="CAA9336621.1"/>
    </source>
</evidence>
<dbReference type="SUPFAM" id="SSF51905">
    <property type="entry name" value="FAD/NAD(P)-binding domain"/>
    <property type="match status" value="1"/>
</dbReference>
<evidence type="ECO:0000259" key="1">
    <source>
        <dbReference type="Pfam" id="PF01593"/>
    </source>
</evidence>
<dbReference type="NCBIfam" id="TIGR03467">
    <property type="entry name" value="HpnE"/>
    <property type="match status" value="1"/>
</dbReference>